<proteinExistence type="predicted"/>
<dbReference type="AlphaFoldDB" id="A0A0B1PBH8"/>
<keyword evidence="2" id="KW-1185">Reference proteome</keyword>
<dbReference type="HOGENOM" id="CLU_018153_2_1_1"/>
<dbReference type="OMA" id="PPTHKTH"/>
<comment type="caution">
    <text evidence="1">The sequence shown here is derived from an EMBL/GenBank/DDBJ whole genome shotgun (WGS) entry which is preliminary data.</text>
</comment>
<protein>
    <submittedName>
        <fullName evidence="1">Putative eka-like protein</fullName>
    </submittedName>
</protein>
<sequence length="219" mass="23727">MPAIRTKRQFSTVDIAKSRARARLKNKGLAPDLKDIDAVEASILDTESPDIEMIDAEIDRLIAKGLKESCWATPQAQAASSTKATTVDSTQLIVIKDMLTPIPEAESRAQKDKGIAAQRPITIDLTASQISSLSHNKSISITEPQASLNINETGKEKSYPPELQAIVEAEKHRAAQTAANSEVCTAAINGLETALLHLRVKTQIQFVDTLKTYLRAAIA</sequence>
<accession>A0A0B1PBH8</accession>
<evidence type="ECO:0000313" key="1">
    <source>
        <dbReference type="EMBL" id="KHJ36057.1"/>
    </source>
</evidence>
<name>A0A0B1PBH8_UNCNE</name>
<evidence type="ECO:0000313" key="2">
    <source>
        <dbReference type="Proteomes" id="UP000030854"/>
    </source>
</evidence>
<gene>
    <name evidence="1" type="ORF">EV44_g4261</name>
</gene>
<dbReference type="EMBL" id="JNVN01000159">
    <property type="protein sequence ID" value="KHJ36057.1"/>
    <property type="molecule type" value="Genomic_DNA"/>
</dbReference>
<dbReference type="Proteomes" id="UP000030854">
    <property type="component" value="Unassembled WGS sequence"/>
</dbReference>
<organism evidence="1 2">
    <name type="scientific">Uncinula necator</name>
    <name type="common">Grape powdery mildew</name>
    <dbReference type="NCBI Taxonomy" id="52586"/>
    <lineage>
        <taxon>Eukaryota</taxon>
        <taxon>Fungi</taxon>
        <taxon>Dikarya</taxon>
        <taxon>Ascomycota</taxon>
        <taxon>Pezizomycotina</taxon>
        <taxon>Leotiomycetes</taxon>
        <taxon>Erysiphales</taxon>
        <taxon>Erysiphaceae</taxon>
        <taxon>Erysiphe</taxon>
    </lineage>
</organism>
<reference evidence="1 2" key="1">
    <citation type="journal article" date="2014" name="BMC Genomics">
        <title>Adaptive genomic structural variation in the grape powdery mildew pathogen, Erysiphe necator.</title>
        <authorList>
            <person name="Jones L."/>
            <person name="Riaz S."/>
            <person name="Morales-Cruz A."/>
            <person name="Amrine K.C."/>
            <person name="McGuire B."/>
            <person name="Gubler W.D."/>
            <person name="Walker M.A."/>
            <person name="Cantu D."/>
        </authorList>
    </citation>
    <scope>NUCLEOTIDE SEQUENCE [LARGE SCALE GENOMIC DNA]</scope>
    <source>
        <strain evidence="2">c</strain>
    </source>
</reference>